<evidence type="ECO:0000259" key="9">
    <source>
        <dbReference type="Pfam" id="PF02784"/>
    </source>
</evidence>
<dbReference type="PRINTS" id="PR01182">
    <property type="entry name" value="ORNDCRBXLASE"/>
</dbReference>
<comment type="catalytic activity">
    <reaction evidence="7">
        <text>L-ornithine + H(+) = putrescine + CO2</text>
        <dbReference type="Rhea" id="RHEA:22964"/>
        <dbReference type="ChEBI" id="CHEBI:15378"/>
        <dbReference type="ChEBI" id="CHEBI:16526"/>
        <dbReference type="ChEBI" id="CHEBI:46911"/>
        <dbReference type="ChEBI" id="CHEBI:326268"/>
        <dbReference type="EC" id="4.1.1.17"/>
    </reaction>
</comment>
<dbReference type="PROSITE" id="PS00879">
    <property type="entry name" value="ODR_DC_2_2"/>
    <property type="match status" value="1"/>
</dbReference>
<dbReference type="PROSITE" id="PS00878">
    <property type="entry name" value="ODR_DC_2_1"/>
    <property type="match status" value="1"/>
</dbReference>
<evidence type="ECO:0000313" key="10">
    <source>
        <dbReference type="EMBL" id="QHT12001.1"/>
    </source>
</evidence>
<evidence type="ECO:0000256" key="7">
    <source>
        <dbReference type="ARBA" id="ARBA00049127"/>
    </source>
</evidence>
<keyword evidence="4" id="KW-0456">Lyase</keyword>
<dbReference type="GO" id="GO:0005737">
    <property type="term" value="C:cytoplasm"/>
    <property type="evidence" value="ECO:0007669"/>
    <property type="project" value="TreeGrafter"/>
</dbReference>
<evidence type="ECO:0000256" key="8">
    <source>
        <dbReference type="SAM" id="MobiDB-lite"/>
    </source>
</evidence>
<name>A0A6C0D639_9ZZZZ</name>
<dbReference type="PRINTS" id="PR01179">
    <property type="entry name" value="ODADCRBXLASE"/>
</dbReference>
<dbReference type="GO" id="GO:0033387">
    <property type="term" value="P:putrescine biosynthetic process from arginine, via ornithine"/>
    <property type="evidence" value="ECO:0007669"/>
    <property type="project" value="TreeGrafter"/>
</dbReference>
<feature type="domain" description="Orn/DAP/Arg decarboxylase 2 N-terminal" evidence="9">
    <location>
        <begin position="94"/>
        <end position="331"/>
    </location>
</feature>
<dbReference type="SUPFAM" id="SSF51419">
    <property type="entry name" value="PLP-binding barrel"/>
    <property type="match status" value="1"/>
</dbReference>
<protein>
    <recommendedName>
        <fullName evidence="6">ornithine decarboxylase</fullName>
        <ecNumber evidence="6">4.1.1.17</ecNumber>
    </recommendedName>
</protein>
<feature type="region of interest" description="Disordered" evidence="8">
    <location>
        <begin position="25"/>
        <end position="48"/>
    </location>
</feature>
<dbReference type="CDD" id="cd00622">
    <property type="entry name" value="PLPDE_III_ODC"/>
    <property type="match status" value="1"/>
</dbReference>
<dbReference type="AlphaFoldDB" id="A0A6C0D639"/>
<dbReference type="InterPro" id="IPR000183">
    <property type="entry name" value="Orn/DAP/Arg_de-COase"/>
</dbReference>
<evidence type="ECO:0000256" key="1">
    <source>
        <dbReference type="ARBA" id="ARBA00001933"/>
    </source>
</evidence>
<evidence type="ECO:0000256" key="5">
    <source>
        <dbReference type="ARBA" id="ARBA00034115"/>
    </source>
</evidence>
<evidence type="ECO:0000256" key="3">
    <source>
        <dbReference type="ARBA" id="ARBA00022898"/>
    </source>
</evidence>
<dbReference type="InterPro" id="IPR022644">
    <property type="entry name" value="De-COase2_N"/>
</dbReference>
<dbReference type="InterPro" id="IPR002433">
    <property type="entry name" value="Orn_de-COase"/>
</dbReference>
<reference evidence="10" key="1">
    <citation type="journal article" date="2020" name="Nature">
        <title>Giant virus diversity and host interactions through global metagenomics.</title>
        <authorList>
            <person name="Schulz F."/>
            <person name="Roux S."/>
            <person name="Paez-Espino D."/>
            <person name="Jungbluth S."/>
            <person name="Walsh D.A."/>
            <person name="Denef V.J."/>
            <person name="McMahon K.D."/>
            <person name="Konstantinidis K.T."/>
            <person name="Eloe-Fadrosh E.A."/>
            <person name="Kyrpides N.C."/>
            <person name="Woyke T."/>
        </authorList>
    </citation>
    <scope>NUCLEOTIDE SEQUENCE</scope>
    <source>
        <strain evidence="10">GVMAG-M-3300023174-124</strain>
    </source>
</reference>
<sequence>MSQDSYFSIDERIEHLLADVEILDAPKIHPPPPQGDDPTEDRKQENRTYKTVDNALLQKYNVKLYGSDRDTYDIINDFLEDNQSERAFYIVDLGAIVHSYNEWTRLLPDVKPYYAMKCNPNPVILEVLAYLGVNFDCASENEMRTIIEITKDPSRIIFANPCKMSSQIRYARSNDVDFTVADNENELYKIKLYHPYAKIVLRIAVDDSKSKCRFNKKFGCKLYEVEELLTISKTLKLDVIGFSFHVGSACSSADSFYDALKTCRIAADMATKLGINVSLIDIGGGFPGSDNIDVKFETIAHAVNRGIRDFFAEEMEKGVIEFIAEPGRYFAQGSHTLVLNVIGKKKILDETTGEKINMYYLNESVYGSFNCIQNDHYDPVILPFNERDGKLERSRIFGITCDSIDVITENIMLPDLAIGECVYVEKIGAYTIAAASAFNGFAPTNSYKYIFKSIQ</sequence>
<evidence type="ECO:0000256" key="2">
    <source>
        <dbReference type="ARBA" id="ARBA00008872"/>
    </source>
</evidence>
<comment type="similarity">
    <text evidence="2">Belongs to the Orn/Lys/Arg decarboxylase class-II family.</text>
</comment>
<dbReference type="FunFam" id="3.20.20.10:FF:000005">
    <property type="entry name" value="Ornithine decarboxylase"/>
    <property type="match status" value="1"/>
</dbReference>
<dbReference type="Gene3D" id="3.20.20.10">
    <property type="entry name" value="Alanine racemase"/>
    <property type="match status" value="1"/>
</dbReference>
<dbReference type="InterPro" id="IPR009006">
    <property type="entry name" value="Ala_racemase/Decarboxylase_C"/>
</dbReference>
<comment type="pathway">
    <text evidence="5">Amine and polyamine biosynthesis; putrescine biosynthesis via L-ornithine pathway; putrescine from L-ornithine: step 1/1.</text>
</comment>
<dbReference type="EMBL" id="MN739540">
    <property type="protein sequence ID" value="QHT12001.1"/>
    <property type="molecule type" value="Genomic_DNA"/>
</dbReference>
<dbReference type="Gene3D" id="2.40.37.10">
    <property type="entry name" value="Lyase, Ornithine Decarboxylase, Chain A, domain 1"/>
    <property type="match status" value="1"/>
</dbReference>
<keyword evidence="3" id="KW-0663">Pyridoxal phosphate</keyword>
<dbReference type="PANTHER" id="PTHR11482:SF6">
    <property type="entry name" value="ORNITHINE DECARBOXYLASE 1-RELATED"/>
    <property type="match status" value="1"/>
</dbReference>
<dbReference type="EC" id="4.1.1.17" evidence="6"/>
<accession>A0A6C0D639</accession>
<evidence type="ECO:0000256" key="6">
    <source>
        <dbReference type="ARBA" id="ARBA00034138"/>
    </source>
</evidence>
<dbReference type="GO" id="GO:0004586">
    <property type="term" value="F:ornithine decarboxylase activity"/>
    <property type="evidence" value="ECO:0007669"/>
    <property type="project" value="UniProtKB-EC"/>
</dbReference>
<comment type="cofactor">
    <cofactor evidence="1">
        <name>pyridoxal 5'-phosphate</name>
        <dbReference type="ChEBI" id="CHEBI:597326"/>
    </cofactor>
</comment>
<dbReference type="PANTHER" id="PTHR11482">
    <property type="entry name" value="ARGININE/DIAMINOPIMELATE/ORNITHINE DECARBOXYLASE"/>
    <property type="match status" value="1"/>
</dbReference>
<dbReference type="SUPFAM" id="SSF50621">
    <property type="entry name" value="Alanine racemase C-terminal domain-like"/>
    <property type="match status" value="1"/>
</dbReference>
<dbReference type="InterPro" id="IPR029066">
    <property type="entry name" value="PLP-binding_barrel"/>
</dbReference>
<proteinExistence type="inferred from homology"/>
<evidence type="ECO:0000256" key="4">
    <source>
        <dbReference type="ARBA" id="ARBA00023239"/>
    </source>
</evidence>
<dbReference type="InterPro" id="IPR022657">
    <property type="entry name" value="De-COase2_CS"/>
</dbReference>
<dbReference type="Pfam" id="PF02784">
    <property type="entry name" value="Orn_Arg_deC_N"/>
    <property type="match status" value="1"/>
</dbReference>
<dbReference type="InterPro" id="IPR022653">
    <property type="entry name" value="De-COase2_pyr-phos_BS"/>
</dbReference>
<organism evidence="10">
    <name type="scientific">viral metagenome</name>
    <dbReference type="NCBI Taxonomy" id="1070528"/>
    <lineage>
        <taxon>unclassified sequences</taxon>
        <taxon>metagenomes</taxon>
        <taxon>organismal metagenomes</taxon>
    </lineage>
</organism>